<protein>
    <submittedName>
        <fullName evidence="1">Uncharacterized protein</fullName>
    </submittedName>
</protein>
<name>A0A9X4S4D8_9LACT</name>
<evidence type="ECO:0000313" key="2">
    <source>
        <dbReference type="Proteomes" id="UP001152614"/>
    </source>
</evidence>
<proteinExistence type="predicted"/>
<accession>A0A9X4S4D8</accession>
<evidence type="ECO:0000313" key="1">
    <source>
        <dbReference type="EMBL" id="MDG4983915.1"/>
    </source>
</evidence>
<reference evidence="1" key="1">
    <citation type="submission" date="2022-10" db="EMBL/GenBank/DDBJ databases">
        <authorList>
            <person name="Turner M.S."/>
            <person name="Huang W."/>
        </authorList>
    </citation>
    <scope>NUCLEOTIDE SEQUENCE</scope>
    <source>
        <strain evidence="1">3</strain>
    </source>
</reference>
<dbReference type="RefSeq" id="WP_278228966.1">
    <property type="nucleotide sequence ID" value="NZ_JAOWLY010000006.1"/>
</dbReference>
<organism evidence="1 2">
    <name type="scientific">Lactococcus lactis</name>
    <dbReference type="NCBI Taxonomy" id="1358"/>
    <lineage>
        <taxon>Bacteria</taxon>
        <taxon>Bacillati</taxon>
        <taxon>Bacillota</taxon>
        <taxon>Bacilli</taxon>
        <taxon>Lactobacillales</taxon>
        <taxon>Streptococcaceae</taxon>
        <taxon>Lactococcus</taxon>
    </lineage>
</organism>
<dbReference type="EMBL" id="JAOWLY010000006">
    <property type="protein sequence ID" value="MDG4983915.1"/>
    <property type="molecule type" value="Genomic_DNA"/>
</dbReference>
<reference evidence="1" key="2">
    <citation type="journal article" date="2023" name="Food Microbiol.">
        <title>Evaluation of the fermentation potential of lactic acid bacteria isolated from herbs, fruits and vegetables as starter cultures in nut-based milk alternatives.</title>
        <authorList>
            <person name="Huang W."/>
            <person name="Dong A."/>
            <person name="Pham H.T."/>
            <person name="Zhou C."/>
            <person name="Huo Z."/>
            <person name="Watjen A.P."/>
            <person name="Prakash S."/>
            <person name="Bang-Berthelsen C.H."/>
            <person name="Turner M.S."/>
        </authorList>
    </citation>
    <scope>NUCLEOTIDE SEQUENCE</scope>
    <source>
        <strain evidence="1">3</strain>
    </source>
</reference>
<gene>
    <name evidence="1" type="ORF">OGZ51_07140</name>
</gene>
<sequence>MSNNTNPLTIDNNNLDEKIINFKALFGDLKYLKKEIIPEYEEVVTLKETGEILSNVTTDGRGHVIADSLEQDLQVRDVQVTRRPIAETHVATNMTLMASNLNKEVEIQVTPEVGNLINDEADYLKVIQFSGFKATRWTSTNRTVNNGNVRFTSISDFKYHAASIIKGNEGTLNASKKNESVKPDKKSESK</sequence>
<dbReference type="Proteomes" id="UP001152614">
    <property type="component" value="Unassembled WGS sequence"/>
</dbReference>
<dbReference type="AlphaFoldDB" id="A0A9X4S4D8"/>
<comment type="caution">
    <text evidence="1">The sequence shown here is derived from an EMBL/GenBank/DDBJ whole genome shotgun (WGS) entry which is preliminary data.</text>
</comment>